<feature type="transmembrane region" description="Helical" evidence="9">
    <location>
        <begin position="533"/>
        <end position="555"/>
    </location>
</feature>
<evidence type="ECO:0000256" key="6">
    <source>
        <dbReference type="ARBA" id="ARBA00022989"/>
    </source>
</evidence>
<feature type="transmembrane region" description="Helical" evidence="9">
    <location>
        <begin position="148"/>
        <end position="169"/>
    </location>
</feature>
<evidence type="ECO:0000313" key="12">
    <source>
        <dbReference type="Proteomes" id="UP001600107"/>
    </source>
</evidence>
<keyword evidence="12" id="KW-1185">Reference proteome</keyword>
<dbReference type="InterPro" id="IPR036259">
    <property type="entry name" value="MFS_trans_sf"/>
</dbReference>
<evidence type="ECO:0000256" key="8">
    <source>
        <dbReference type="RuleBase" id="RU003755"/>
    </source>
</evidence>
<feature type="transmembrane region" description="Helical" evidence="9">
    <location>
        <begin position="189"/>
        <end position="209"/>
    </location>
</feature>
<feature type="transmembrane region" description="Helical" evidence="9">
    <location>
        <begin position="51"/>
        <end position="70"/>
    </location>
</feature>
<feature type="transmembrane region" description="Helical" evidence="9">
    <location>
        <begin position="415"/>
        <end position="440"/>
    </location>
</feature>
<organism evidence="11 12">
    <name type="scientific">Flavobacterium zhoui</name>
    <dbReference type="NCBI Taxonomy" id="3230414"/>
    <lineage>
        <taxon>Bacteria</taxon>
        <taxon>Pseudomonadati</taxon>
        <taxon>Bacteroidota</taxon>
        <taxon>Flavobacteriia</taxon>
        <taxon>Flavobacteriales</taxon>
        <taxon>Flavobacteriaceae</taxon>
        <taxon>Flavobacterium</taxon>
    </lineage>
</organism>
<feature type="transmembrane region" description="Helical" evidence="9">
    <location>
        <begin position="351"/>
        <end position="371"/>
    </location>
</feature>
<dbReference type="Pfam" id="PF00854">
    <property type="entry name" value="PTR2"/>
    <property type="match status" value="2"/>
</dbReference>
<feature type="transmembrane region" description="Helical" evidence="9">
    <location>
        <begin position="383"/>
        <end position="403"/>
    </location>
</feature>
<dbReference type="PROSITE" id="PS01023">
    <property type="entry name" value="PTR2_2"/>
    <property type="match status" value="1"/>
</dbReference>
<dbReference type="InterPro" id="IPR000109">
    <property type="entry name" value="POT_fam"/>
</dbReference>
<comment type="subcellular location">
    <subcellularLocation>
        <location evidence="1">Cell membrane</location>
        <topology evidence="1">Multi-pass membrane protein</topology>
    </subcellularLocation>
    <subcellularLocation>
        <location evidence="8">Membrane</location>
        <topology evidence="8">Multi-pass membrane protein</topology>
    </subcellularLocation>
</comment>
<accession>A0ABW6I6E9</accession>
<feature type="transmembrane region" description="Helical" evidence="9">
    <location>
        <begin position="306"/>
        <end position="323"/>
    </location>
</feature>
<dbReference type="InterPro" id="IPR018456">
    <property type="entry name" value="PTR2_symporter_CS"/>
</dbReference>
<keyword evidence="3" id="KW-1003">Cell membrane</keyword>
<dbReference type="NCBIfam" id="TIGR00924">
    <property type="entry name" value="yjdL_sub1_fam"/>
    <property type="match status" value="1"/>
</dbReference>
<dbReference type="Proteomes" id="UP001600107">
    <property type="component" value="Unassembled WGS sequence"/>
</dbReference>
<evidence type="ECO:0000256" key="2">
    <source>
        <dbReference type="ARBA" id="ARBA00022448"/>
    </source>
</evidence>
<feature type="transmembrane region" description="Helical" evidence="9">
    <location>
        <begin position="109"/>
        <end position="128"/>
    </location>
</feature>
<keyword evidence="6 9" id="KW-1133">Transmembrane helix</keyword>
<comment type="similarity">
    <text evidence="8">Belongs to the major facilitator superfamily. Proton-dependent oligopeptide transporter (POT/PTR) (TC 2.A.17) family.</text>
</comment>
<dbReference type="RefSeq" id="WP_379851884.1">
    <property type="nucleotide sequence ID" value="NZ_JBHZPY010000007.1"/>
</dbReference>
<evidence type="ECO:0000256" key="7">
    <source>
        <dbReference type="ARBA" id="ARBA00023136"/>
    </source>
</evidence>
<dbReference type="InterPro" id="IPR020846">
    <property type="entry name" value="MFS_dom"/>
</dbReference>
<dbReference type="PROSITE" id="PS50850">
    <property type="entry name" value="MFS"/>
    <property type="match status" value="1"/>
</dbReference>
<protein>
    <submittedName>
        <fullName evidence="11">Peptide MFS transporter</fullName>
    </submittedName>
</protein>
<sequence>MIETQVKTAHPKGLWVLFGTEMWERFNFYGMRAILTLFLINSLMMKEADASIIYGGFLGLCYLTPMLGGFVADRFFGNRNCILLGGLMMAIGQLLLFTSASIFGTNLSLATTLMWSALGIIIFGNGFFKPNISSMVGSLYPKQEKSKLDTAFTIFYMGINLGAFLGQLICPLIGDIKDANGIRDIHAFKWGFLAASIAMLIGTLVFYFLKNKYVVTPEGRPLGGLPSKNEASDFEEGEAQKAVFSAKSLVMAVIAFFALFFAFRYLLGGENFIKTVIYPIIYASGLTLAGLIISDTSLTKIERDRIFVIYIVAFFIIFFWAAFEQAGSSLTFIADNQTDRNFFGWNMPPSMVQIFNGLFVFSFALPFSILWDKLRASGKEPISPVKQAIGLGLIALSYFILAYNVKDLGNSGLLGIKWLILMYLIQTFAELCLSPIGLSLVGKLSPKRFSSLLFGVFFLSNAAGYALAGTLGSIIPATGDKFIKAKELGIELQPILDKTVTPTAEQLQILTTNQIDASNPIFAGFEIHNLFEFFMVFVVLTGFAAVILFALTPVLKKMMHGVR</sequence>
<evidence type="ECO:0000256" key="5">
    <source>
        <dbReference type="ARBA" id="ARBA00022856"/>
    </source>
</evidence>
<dbReference type="SUPFAM" id="SSF103473">
    <property type="entry name" value="MFS general substrate transporter"/>
    <property type="match status" value="1"/>
</dbReference>
<dbReference type="InterPro" id="IPR005279">
    <property type="entry name" value="Dipep/tripep_permease"/>
</dbReference>
<evidence type="ECO:0000313" key="11">
    <source>
        <dbReference type="EMBL" id="MFE3871527.1"/>
    </source>
</evidence>
<evidence type="ECO:0000256" key="3">
    <source>
        <dbReference type="ARBA" id="ARBA00022475"/>
    </source>
</evidence>
<dbReference type="EMBL" id="JBHZPY010000007">
    <property type="protein sequence ID" value="MFE3871527.1"/>
    <property type="molecule type" value="Genomic_DNA"/>
</dbReference>
<dbReference type="Gene3D" id="1.20.1250.20">
    <property type="entry name" value="MFS general substrate transporter like domains"/>
    <property type="match status" value="1"/>
</dbReference>
<dbReference type="CDD" id="cd17346">
    <property type="entry name" value="MFS_DtpA_like"/>
    <property type="match status" value="1"/>
</dbReference>
<comment type="caution">
    <text evidence="11">The sequence shown here is derived from an EMBL/GenBank/DDBJ whole genome shotgun (WGS) entry which is preliminary data.</text>
</comment>
<feature type="domain" description="Major facilitator superfamily (MFS) profile" evidence="10">
    <location>
        <begin position="1"/>
        <end position="556"/>
    </location>
</feature>
<gene>
    <name evidence="11" type="ORF">ACFX5F_09825</name>
</gene>
<keyword evidence="2 8" id="KW-0813">Transport</keyword>
<dbReference type="PANTHER" id="PTHR23517">
    <property type="entry name" value="RESISTANCE PROTEIN MDTM, PUTATIVE-RELATED-RELATED"/>
    <property type="match status" value="1"/>
</dbReference>
<feature type="transmembrane region" description="Helical" evidence="9">
    <location>
        <begin position="273"/>
        <end position="294"/>
    </location>
</feature>
<evidence type="ECO:0000256" key="1">
    <source>
        <dbReference type="ARBA" id="ARBA00004651"/>
    </source>
</evidence>
<evidence type="ECO:0000256" key="9">
    <source>
        <dbReference type="SAM" id="Phobius"/>
    </source>
</evidence>
<feature type="transmembrane region" description="Helical" evidence="9">
    <location>
        <begin position="26"/>
        <end position="45"/>
    </location>
</feature>
<keyword evidence="5" id="KW-0653">Protein transport</keyword>
<dbReference type="PANTHER" id="PTHR23517:SF15">
    <property type="entry name" value="PROTON-DEPENDENT OLIGOPEPTIDE FAMILY TRANSPORT PROTEIN"/>
    <property type="match status" value="1"/>
</dbReference>
<feature type="transmembrane region" description="Helical" evidence="9">
    <location>
        <begin position="452"/>
        <end position="475"/>
    </location>
</feature>
<keyword evidence="5" id="KW-0571">Peptide transport</keyword>
<evidence type="ECO:0000259" key="10">
    <source>
        <dbReference type="PROSITE" id="PS50850"/>
    </source>
</evidence>
<reference evidence="11 12" key="1">
    <citation type="submission" date="2024-06" db="EMBL/GenBank/DDBJ databases">
        <title>Flavobacterium spp. isolated from glacier.</title>
        <authorList>
            <person name="Han D."/>
        </authorList>
    </citation>
    <scope>NUCLEOTIDE SEQUENCE [LARGE SCALE GENOMIC DNA]</scope>
    <source>
        <strain evidence="11 12">ZS1P70</strain>
    </source>
</reference>
<feature type="transmembrane region" description="Helical" evidence="9">
    <location>
        <begin position="82"/>
        <end position="103"/>
    </location>
</feature>
<proteinExistence type="inferred from homology"/>
<keyword evidence="7 9" id="KW-0472">Membrane</keyword>
<keyword evidence="4 8" id="KW-0812">Transmembrane</keyword>
<evidence type="ECO:0000256" key="4">
    <source>
        <dbReference type="ARBA" id="ARBA00022692"/>
    </source>
</evidence>
<feature type="transmembrane region" description="Helical" evidence="9">
    <location>
        <begin position="249"/>
        <end position="267"/>
    </location>
</feature>
<name>A0ABW6I6E9_9FLAO</name>
<dbReference type="InterPro" id="IPR050171">
    <property type="entry name" value="MFS_Transporters"/>
</dbReference>